<organism evidence="1 2">
    <name type="scientific">Marinobacterium lutimaris</name>
    <dbReference type="NCBI Taxonomy" id="568106"/>
    <lineage>
        <taxon>Bacteria</taxon>
        <taxon>Pseudomonadati</taxon>
        <taxon>Pseudomonadota</taxon>
        <taxon>Gammaproteobacteria</taxon>
        <taxon>Oceanospirillales</taxon>
        <taxon>Oceanospirillaceae</taxon>
        <taxon>Marinobacterium</taxon>
    </lineage>
</organism>
<name>A0A1H6DW35_9GAMM</name>
<dbReference type="Pfam" id="PF08900">
    <property type="entry name" value="AcaB"/>
    <property type="match status" value="1"/>
</dbReference>
<proteinExistence type="predicted"/>
<dbReference type="EMBL" id="FNVQ01000013">
    <property type="protein sequence ID" value="SEG89562.1"/>
    <property type="molecule type" value="Genomic_DNA"/>
</dbReference>
<keyword evidence="2" id="KW-1185">Reference proteome</keyword>
<dbReference type="OrthoDB" id="8524550at2"/>
<accession>A0A1H6DW35</accession>
<dbReference type="NCBIfam" id="TIGR03761">
    <property type="entry name" value="ICE_PFL4669"/>
    <property type="match status" value="1"/>
</dbReference>
<evidence type="ECO:0000313" key="2">
    <source>
        <dbReference type="Proteomes" id="UP000236745"/>
    </source>
</evidence>
<evidence type="ECO:0000313" key="1">
    <source>
        <dbReference type="EMBL" id="SEG89562.1"/>
    </source>
</evidence>
<dbReference type="InterPro" id="IPR014996">
    <property type="entry name" value="AcaB"/>
</dbReference>
<reference evidence="1 2" key="1">
    <citation type="submission" date="2016-10" db="EMBL/GenBank/DDBJ databases">
        <authorList>
            <person name="de Groot N.N."/>
        </authorList>
    </citation>
    <scope>NUCLEOTIDE SEQUENCE [LARGE SCALE GENOMIC DNA]</scope>
    <source>
        <strain evidence="1 2">DSM 22012</strain>
    </source>
</reference>
<dbReference type="Proteomes" id="UP000236745">
    <property type="component" value="Unassembled WGS sequence"/>
</dbReference>
<protein>
    <submittedName>
        <fullName evidence="1">Integrating conjugative element protein, PFL_4669 family</fullName>
    </submittedName>
</protein>
<sequence>MATQESSQARRQTKREQVGSFKYIENPKVELLTNVAVYLWSGRENVPGKPFIMSMPQLLRRTRNMEAAIREDDPWADKAYLALQEGIDEAEQAFLAKKEELEAVVNEGHSRIQFAEVVNKSTVTYEVRDHSRLGFRALEVLMLADDTARLVMEAQHRGRIGGREKTLLVKSIESIFRGMMSHVSKWRYFGVTRDDVAANTKPAQSAREAMGEIEADYLEGRLRSRFAPDLPTKRLQVSEEEAPITEEDIQAEVAKMTAAAKG</sequence>
<dbReference type="AlphaFoldDB" id="A0A1H6DW35"/>
<dbReference type="RefSeq" id="WP_104006019.1">
    <property type="nucleotide sequence ID" value="NZ_FNVQ01000013.1"/>
</dbReference>
<gene>
    <name evidence="1" type="ORF">SAMN05444390_11310</name>
</gene>